<feature type="domain" description="Phage capsid-like C-terminal" evidence="4">
    <location>
        <begin position="141"/>
        <end position="415"/>
    </location>
</feature>
<sequence>MNMHVLTVPHRGYGTKAAGQDPSDDSTEFKVLADALEKRNREFGEFAEKAAAEVKKHGTALDETAAALAKAREEVSDLAARMLEMEQKGARRPSGEPEIKSLGARVTAATEFKAFAGGGRKGTQRIEVKAITSAPNSAGSLIVPDYQRAPVMLPHRPMTVRQLLQPGRTASNLIYFVRQSGFTNNAAVVAEGAQKPESNIVFTPDQAPVRTIAHWIPVSRNAFDDVPGMESLIDGELVYGLDYVEEQELLFGDGTGEHLDGLATQATPFAAPTGLTSSASAGSGVDKIDTLLAAIVQSEVALLPATGMVLNTIDWAQIVSSKDSTGQYLGNGPFGSQQGRSIWDLPTAVTPAMPQGKFLVGSLGTSAQIFDRLDAEVVVSSEDRDNFIKNMLTVRAEKRLALAVKRPAGIIYGSFRAAA</sequence>
<dbReference type="SUPFAM" id="SSF56563">
    <property type="entry name" value="Major capsid protein gp5"/>
    <property type="match status" value="1"/>
</dbReference>
<evidence type="ECO:0000256" key="2">
    <source>
        <dbReference type="SAM" id="Coils"/>
    </source>
</evidence>
<organism evidence="5 6">
    <name type="scientific">Methylobacterium gnaphalii</name>
    <dbReference type="NCBI Taxonomy" id="1010610"/>
    <lineage>
        <taxon>Bacteria</taxon>
        <taxon>Pseudomonadati</taxon>
        <taxon>Pseudomonadota</taxon>
        <taxon>Alphaproteobacteria</taxon>
        <taxon>Hyphomicrobiales</taxon>
        <taxon>Methylobacteriaceae</taxon>
        <taxon>Methylobacterium</taxon>
    </lineage>
</organism>
<dbReference type="EMBL" id="BJZV01000004">
    <property type="protein sequence ID" value="GEP09276.1"/>
    <property type="molecule type" value="Genomic_DNA"/>
</dbReference>
<dbReference type="Proteomes" id="UP000321750">
    <property type="component" value="Unassembled WGS sequence"/>
</dbReference>
<dbReference type="OrthoDB" id="637859at2"/>
<dbReference type="Pfam" id="PF05065">
    <property type="entry name" value="Phage_capsid"/>
    <property type="match status" value="1"/>
</dbReference>
<dbReference type="RefSeq" id="WP_147045591.1">
    <property type="nucleotide sequence ID" value="NZ_BJZV01000004.1"/>
</dbReference>
<comment type="caution">
    <text evidence="5">The sequence shown here is derived from an EMBL/GenBank/DDBJ whole genome shotgun (WGS) entry which is preliminary data.</text>
</comment>
<dbReference type="InterPro" id="IPR054612">
    <property type="entry name" value="Phage_capsid-like_C"/>
</dbReference>
<evidence type="ECO:0000256" key="1">
    <source>
        <dbReference type="ARBA" id="ARBA00004328"/>
    </source>
</evidence>
<feature type="region of interest" description="Disordered" evidence="3">
    <location>
        <begin position="1"/>
        <end position="26"/>
    </location>
</feature>
<evidence type="ECO:0000313" key="5">
    <source>
        <dbReference type="EMBL" id="GEP09276.1"/>
    </source>
</evidence>
<evidence type="ECO:0000256" key="3">
    <source>
        <dbReference type="SAM" id="MobiDB-lite"/>
    </source>
</evidence>
<name>A0A512JH75_9HYPH</name>
<dbReference type="Gene3D" id="3.30.2320.10">
    <property type="entry name" value="hypothetical protein PF0899 domain"/>
    <property type="match status" value="1"/>
</dbReference>
<comment type="subcellular location">
    <subcellularLocation>
        <location evidence="1">Virion</location>
    </subcellularLocation>
</comment>
<dbReference type="InterPro" id="IPR024455">
    <property type="entry name" value="Phage_capsid"/>
</dbReference>
<dbReference type="Gene3D" id="3.30.2400.10">
    <property type="entry name" value="Major capsid protein gp5"/>
    <property type="match status" value="1"/>
</dbReference>
<proteinExistence type="predicted"/>
<feature type="coiled-coil region" evidence="2">
    <location>
        <begin position="61"/>
        <end position="88"/>
    </location>
</feature>
<evidence type="ECO:0000313" key="6">
    <source>
        <dbReference type="Proteomes" id="UP000321750"/>
    </source>
</evidence>
<protein>
    <submittedName>
        <fullName evidence="5">Nucleoid-structuring protein H-NS</fullName>
    </submittedName>
</protein>
<dbReference type="NCBIfam" id="TIGR01554">
    <property type="entry name" value="major_cap_HK97"/>
    <property type="match status" value="1"/>
</dbReference>
<reference evidence="5 6" key="1">
    <citation type="submission" date="2019-07" db="EMBL/GenBank/DDBJ databases">
        <title>Whole genome shotgun sequence of Methylobacterium gnaphalii NBRC 107716.</title>
        <authorList>
            <person name="Hosoyama A."/>
            <person name="Uohara A."/>
            <person name="Ohji S."/>
            <person name="Ichikawa N."/>
        </authorList>
    </citation>
    <scope>NUCLEOTIDE SEQUENCE [LARGE SCALE GENOMIC DNA]</scope>
    <source>
        <strain evidence="5 6">NBRC 107716</strain>
    </source>
</reference>
<gene>
    <name evidence="5" type="ORF">MGN01_11210</name>
</gene>
<evidence type="ECO:0000259" key="4">
    <source>
        <dbReference type="Pfam" id="PF05065"/>
    </source>
</evidence>
<dbReference type="AlphaFoldDB" id="A0A512JH75"/>
<keyword evidence="2" id="KW-0175">Coiled coil</keyword>
<accession>A0A512JH75</accession>
<keyword evidence="6" id="KW-1185">Reference proteome</keyword>